<accession>K4MX30</accession>
<proteinExistence type="inferred from homology"/>
<evidence type="ECO:0000256" key="5">
    <source>
        <dbReference type="ARBA" id="ARBA00022581"/>
    </source>
</evidence>
<dbReference type="GO" id="GO:0003723">
    <property type="term" value="F:RNA binding"/>
    <property type="evidence" value="ECO:0007669"/>
    <property type="project" value="UniProtKB-KW"/>
</dbReference>
<evidence type="ECO:0000256" key="8">
    <source>
        <dbReference type="ARBA" id="ARBA00023159"/>
    </source>
</evidence>
<protein>
    <recommendedName>
        <fullName evidence="3 10">Protein Tat</fullName>
    </recommendedName>
</protein>
<evidence type="ECO:0000256" key="3">
    <source>
        <dbReference type="ARBA" id="ARBA00022376"/>
    </source>
</evidence>
<evidence type="ECO:0000256" key="9">
    <source>
        <dbReference type="ARBA" id="ARBA00023163"/>
    </source>
</evidence>
<dbReference type="Gene3D" id="4.10.20.10">
    <property type="entry name" value="Tat domain"/>
    <property type="match status" value="1"/>
</dbReference>
<evidence type="ECO:0000256" key="2">
    <source>
        <dbReference type="ARBA" id="ARBA00009398"/>
    </source>
</evidence>
<evidence type="ECO:0000256" key="11">
    <source>
        <dbReference type="SAM" id="MobiDB-lite"/>
    </source>
</evidence>
<dbReference type="GO" id="GO:0050434">
    <property type="term" value="P:positive regulation of viral transcription"/>
    <property type="evidence" value="ECO:0007669"/>
    <property type="project" value="InterPro"/>
</dbReference>
<evidence type="ECO:0000256" key="6">
    <source>
        <dbReference type="ARBA" id="ARBA00022884"/>
    </source>
</evidence>
<dbReference type="Pfam" id="PF00539">
    <property type="entry name" value="Tat"/>
    <property type="match status" value="1"/>
</dbReference>
<keyword evidence="7 10" id="KW-0805">Transcription regulation</keyword>
<feature type="compositionally biased region" description="Basic and acidic residues" evidence="11">
    <location>
        <begin position="102"/>
        <end position="117"/>
    </location>
</feature>
<organismHost>
    <name type="scientific">Cercopithecidae</name>
    <name type="common">Old World monkeys</name>
    <dbReference type="NCBI Taxonomy" id="9527"/>
</organismHost>
<evidence type="ECO:0000256" key="7">
    <source>
        <dbReference type="ARBA" id="ARBA00023015"/>
    </source>
</evidence>
<dbReference type="GO" id="GO:0044196">
    <property type="term" value="C:host cell nucleolus"/>
    <property type="evidence" value="ECO:0007669"/>
    <property type="project" value="UniProtKB-SubCell"/>
</dbReference>
<keyword evidence="4 10" id="KW-1048">Host nucleus</keyword>
<keyword evidence="5" id="KW-0945">Host-virus interaction</keyword>
<dbReference type="EMBL" id="JX860430">
    <property type="protein sequence ID" value="AFV26279.1"/>
    <property type="molecule type" value="Genomic_DNA"/>
</dbReference>
<name>K4MX30_SIV</name>
<evidence type="ECO:0000256" key="10">
    <source>
        <dbReference type="RuleBase" id="RU003311"/>
    </source>
</evidence>
<evidence type="ECO:0000256" key="1">
    <source>
        <dbReference type="ARBA" id="ARBA00004307"/>
    </source>
</evidence>
<evidence type="ECO:0000256" key="4">
    <source>
        <dbReference type="ARBA" id="ARBA00022562"/>
    </source>
</evidence>
<keyword evidence="6 10" id="KW-0694">RNA-binding</keyword>
<keyword evidence="8 10" id="KW-0010">Activator</keyword>
<keyword evidence="9 10" id="KW-0804">Transcription</keyword>
<reference evidence="12 13" key="1">
    <citation type="journal article" date="2012" name="J. Virol.">
        <title>Distinct evolutionary pressures underlie diversity in simian immunodeficiency virus and human immunodeficiency virus lineages.</title>
        <authorList>
            <person name="Fischer W."/>
            <person name="Apetrei C."/>
            <person name="Santiago M.L."/>
            <person name="Li Y."/>
            <person name="Gautam R."/>
            <person name="Pandrea I."/>
            <person name="Shaw G.M."/>
            <person name="Hahn B.H."/>
            <person name="Letvin N.L."/>
            <person name="Nabel G.J."/>
            <person name="Korber B.T."/>
        </authorList>
    </citation>
    <scope>NUCLEOTIDE SEQUENCE [LARGE SCALE GENOMIC DNA]</scope>
    <source>
        <strain evidence="12">SIVsmCI2</strain>
    </source>
</reference>
<dbReference type="InterPro" id="IPR036963">
    <property type="entry name" value="Tat_dom_sf"/>
</dbReference>
<dbReference type="InterPro" id="IPR001831">
    <property type="entry name" value="IV_Tat"/>
</dbReference>
<comment type="similarity">
    <text evidence="2 10">Belongs to the lentiviruses Tat family.</text>
</comment>
<organism evidence="12 13">
    <name type="scientific">Simian immunodeficiency virus</name>
    <name type="common">SIV</name>
    <dbReference type="NCBI Taxonomy" id="11723"/>
    <lineage>
        <taxon>Viruses</taxon>
        <taxon>Riboviria</taxon>
        <taxon>Pararnavirae</taxon>
        <taxon>Artverviricota</taxon>
        <taxon>Revtraviricetes</taxon>
        <taxon>Ortervirales</taxon>
        <taxon>Retroviridae</taxon>
        <taxon>Orthoretrovirinae</taxon>
        <taxon>Lentivirus</taxon>
        <taxon>Lentivirus simimdef</taxon>
    </lineage>
</organism>
<dbReference type="PRINTS" id="PR00055">
    <property type="entry name" value="HIVTATDOMAIN"/>
</dbReference>
<evidence type="ECO:0000313" key="12">
    <source>
        <dbReference type="EMBL" id="AFV26279.1"/>
    </source>
</evidence>
<organismHost>
    <name type="scientific">Pan troglodytes</name>
    <name type="common">Chimpanzee</name>
    <dbReference type="NCBI Taxonomy" id="9598"/>
</organismHost>
<evidence type="ECO:0000313" key="13">
    <source>
        <dbReference type="Proteomes" id="UP000257628"/>
    </source>
</evidence>
<feature type="region of interest" description="Disordered" evidence="11">
    <location>
        <begin position="1"/>
        <end position="27"/>
    </location>
</feature>
<feature type="region of interest" description="Disordered" evidence="11">
    <location>
        <begin position="87"/>
        <end position="129"/>
    </location>
</feature>
<comment type="subcellular location">
    <subcellularLocation>
        <location evidence="1 10">Host nucleus</location>
        <location evidence="1 10">Host nucleolus</location>
    </subcellularLocation>
</comment>
<sequence length="129" mass="14703">METPLKEQGNLSRSCNEHSLSTSEQDVFTPELGTVGEEILSQLYRPLEECSNRCYCKKCCYHCQLCFLKKGLGIWYERSRRRRAPKKAKAYTFSASNQSISTRDRNGQPTKEQKKTVETTVATDLGLGK</sequence>
<dbReference type="Proteomes" id="UP000257628">
    <property type="component" value="Segment"/>
</dbReference>
<feature type="compositionally biased region" description="Polar residues" evidence="11">
    <location>
        <begin position="9"/>
        <end position="26"/>
    </location>
</feature>
<dbReference type="GO" id="GO:0001070">
    <property type="term" value="F:RNA-binding transcription regulator activity"/>
    <property type="evidence" value="ECO:0007669"/>
    <property type="project" value="InterPro"/>
</dbReference>